<protein>
    <submittedName>
        <fullName evidence="3">OLC1v1030794C1</fullName>
    </submittedName>
</protein>
<evidence type="ECO:0000256" key="1">
    <source>
        <dbReference type="ARBA" id="ARBA00022441"/>
    </source>
</evidence>
<evidence type="ECO:0000256" key="2">
    <source>
        <dbReference type="ARBA" id="ARBA00022737"/>
    </source>
</evidence>
<evidence type="ECO:0000313" key="4">
    <source>
        <dbReference type="Proteomes" id="UP001161247"/>
    </source>
</evidence>
<dbReference type="PANTHER" id="PTHR46122">
    <property type="entry name" value="GALACTOSE OXIDASE/KELCH REPEAT PROTEIN-RELATED"/>
    <property type="match status" value="1"/>
</dbReference>
<keyword evidence="2" id="KW-0677">Repeat</keyword>
<dbReference type="InterPro" id="IPR052439">
    <property type="entry name" value="F-box/Kelch-repeat"/>
</dbReference>
<name>A0AAV1CI01_OLDCO</name>
<accession>A0AAV1CI01</accession>
<dbReference type="Pfam" id="PF01344">
    <property type="entry name" value="Kelch_1"/>
    <property type="match status" value="2"/>
</dbReference>
<dbReference type="Gene3D" id="2.120.10.80">
    <property type="entry name" value="Kelch-type beta propeller"/>
    <property type="match status" value="1"/>
</dbReference>
<organism evidence="3 4">
    <name type="scientific">Oldenlandia corymbosa var. corymbosa</name>
    <dbReference type="NCBI Taxonomy" id="529605"/>
    <lineage>
        <taxon>Eukaryota</taxon>
        <taxon>Viridiplantae</taxon>
        <taxon>Streptophyta</taxon>
        <taxon>Embryophyta</taxon>
        <taxon>Tracheophyta</taxon>
        <taxon>Spermatophyta</taxon>
        <taxon>Magnoliopsida</taxon>
        <taxon>eudicotyledons</taxon>
        <taxon>Gunneridae</taxon>
        <taxon>Pentapetalae</taxon>
        <taxon>asterids</taxon>
        <taxon>lamiids</taxon>
        <taxon>Gentianales</taxon>
        <taxon>Rubiaceae</taxon>
        <taxon>Rubioideae</taxon>
        <taxon>Spermacoceae</taxon>
        <taxon>Hedyotis-Oldenlandia complex</taxon>
        <taxon>Oldenlandia</taxon>
    </lineage>
</organism>
<sequence length="289" mass="31849">MDDKAKDLKDSGDSANNSLILEIGRDLSMECLACCARVDYGKILMVNRSFKSVILRGDELYKLRRKLGIIEYWVYFSCNHAEWEAFDTIGHQYQGLPPIPASECFNVVTDSWVDGVTPNSLRYLFASGSLGEIAIVAGGCDSEGKILGSAEMYDSNKGMWRALPSLNTPRKSCSGVVMDERFYAIGGIGLGEKSVDGEVGNPKVLTSGEVFDMKTNLWVEIPNILPGHIVEGVDEYAHASTKSPPLLAVVRNELYAAYHEEMLLKKYNMSMNVWTTIGRLPENASLTNG</sequence>
<dbReference type="EMBL" id="OX459119">
    <property type="protein sequence ID" value="CAI9094956.1"/>
    <property type="molecule type" value="Genomic_DNA"/>
</dbReference>
<reference evidence="3" key="1">
    <citation type="submission" date="2023-03" db="EMBL/GenBank/DDBJ databases">
        <authorList>
            <person name="Julca I."/>
        </authorList>
    </citation>
    <scope>NUCLEOTIDE SEQUENCE</scope>
</reference>
<dbReference type="SUPFAM" id="SSF117281">
    <property type="entry name" value="Kelch motif"/>
    <property type="match status" value="1"/>
</dbReference>
<dbReference type="InterPro" id="IPR015915">
    <property type="entry name" value="Kelch-typ_b-propeller"/>
</dbReference>
<dbReference type="Proteomes" id="UP001161247">
    <property type="component" value="Chromosome 2"/>
</dbReference>
<dbReference type="SMART" id="SM00612">
    <property type="entry name" value="Kelch"/>
    <property type="match status" value="1"/>
</dbReference>
<dbReference type="GO" id="GO:0005634">
    <property type="term" value="C:nucleus"/>
    <property type="evidence" value="ECO:0007669"/>
    <property type="project" value="TreeGrafter"/>
</dbReference>
<dbReference type="InterPro" id="IPR006652">
    <property type="entry name" value="Kelch_1"/>
</dbReference>
<evidence type="ECO:0000313" key="3">
    <source>
        <dbReference type="EMBL" id="CAI9094956.1"/>
    </source>
</evidence>
<gene>
    <name evidence="3" type="ORF">OLC1_LOCUS6029</name>
</gene>
<dbReference type="PANTHER" id="PTHR46122:SF9">
    <property type="entry name" value="F-BOX_KELCH-REPEAT PROTEIN"/>
    <property type="match status" value="1"/>
</dbReference>
<proteinExistence type="predicted"/>
<keyword evidence="4" id="KW-1185">Reference proteome</keyword>
<keyword evidence="1" id="KW-0880">Kelch repeat</keyword>
<dbReference type="AlphaFoldDB" id="A0AAV1CI01"/>